<dbReference type="EMBL" id="BOMB01000023">
    <property type="protein sequence ID" value="GID13341.1"/>
    <property type="molecule type" value="Genomic_DNA"/>
</dbReference>
<dbReference type="InterPro" id="IPR031157">
    <property type="entry name" value="G_TR_CS"/>
</dbReference>
<dbReference type="Gene3D" id="3.30.230.10">
    <property type="match status" value="1"/>
</dbReference>
<dbReference type="InterPro" id="IPR005517">
    <property type="entry name" value="Transl_elong_EFG/EF2_IV"/>
</dbReference>
<dbReference type="Pfam" id="PF00009">
    <property type="entry name" value="GTP_EFTU"/>
    <property type="match status" value="1"/>
</dbReference>
<dbReference type="GO" id="GO:0005525">
    <property type="term" value="F:GTP binding"/>
    <property type="evidence" value="ECO:0007669"/>
    <property type="project" value="UniProtKB-KW"/>
</dbReference>
<dbReference type="InterPro" id="IPR020568">
    <property type="entry name" value="Ribosomal_Su5_D2-typ_SF"/>
</dbReference>
<dbReference type="PROSITE" id="PS51722">
    <property type="entry name" value="G_TR_2"/>
    <property type="match status" value="1"/>
</dbReference>
<protein>
    <submittedName>
        <fullName evidence="6">Tetracycline resistance protein, tetM/tetO subfamily</fullName>
    </submittedName>
</protein>
<feature type="domain" description="Tr-type G" evidence="5">
    <location>
        <begin position="1"/>
        <end position="251"/>
    </location>
</feature>
<dbReference type="SMART" id="SM00889">
    <property type="entry name" value="EFG_IV"/>
    <property type="match status" value="1"/>
</dbReference>
<evidence type="ECO:0000313" key="7">
    <source>
        <dbReference type="Proteomes" id="UP000612808"/>
    </source>
</evidence>
<dbReference type="GO" id="GO:0006412">
    <property type="term" value="P:translation"/>
    <property type="evidence" value="ECO:0007669"/>
    <property type="project" value="UniProtKB-KW"/>
</dbReference>
<dbReference type="InterPro" id="IPR000640">
    <property type="entry name" value="EFG_V-like"/>
</dbReference>
<evidence type="ECO:0000256" key="3">
    <source>
        <dbReference type="ARBA" id="ARBA00023134"/>
    </source>
</evidence>
<dbReference type="InterPro" id="IPR014721">
    <property type="entry name" value="Ribsml_uS5_D2-typ_fold_subgr"/>
</dbReference>
<sequence>MALLNLGILAHVDAGKTSLTERILFHTGVLARPGSVDAGSTVTDSMALERERGITIRSAVVSFELPDGLKVNLIDTPGHADFIAEVDRALRVLDGVVLVVSAVEGVQPQTRRLMRALRAVGLPTVLFVNKVDRAGAREYEVLHGIRARLSPDVLPLSTVDNIGTRGATVRPVGPDAAAVERLAELRADHDDDFLAAYLAEGWRPSAAEVDAELRRQSRAGRVHPVYFGSAMTGVGVDALLAGVSAYLPRAGGRAADPLSGTVFAIRRGARGERLAYLRLFGGTFRNRVAVPFHRDDGTRREVRPTAVELLVRGGSRPVREAGAGEIVQVTGLTGVRIGDRVGTPGAAAGSLVPPPTLESVVTADPVGLPVRGRPGGHPVGRADLWGALGELAEQDPMIAVRTRGDGISVCLFGEVQKEVLTATLAAEYGIGVTFAPTSAICVERPVGSGAAHELITDPANRYFATVGLRVDPIDGEEVEYRLEVEAGSLLPAFRHAVEETVRDVLRQGPYGWRVVGCRVTLTHSGYWAPMSAAGDFRGLVPLVLANALREAGTVVYQPVRRFEATVPVDTVGEVLAAFAAAGGTPGDITADDGTARIEGTIGADAVHTIEQRLPRITRGEGDLTTTPHGYSPAVGAPPRRPRTGPDPFSRKDYLREVITSR</sequence>
<keyword evidence="3" id="KW-0342">GTP-binding</keyword>
<dbReference type="InterPro" id="IPR053905">
    <property type="entry name" value="EF-G-like_DII"/>
</dbReference>
<dbReference type="InterPro" id="IPR000795">
    <property type="entry name" value="T_Tr_GTP-bd_dom"/>
</dbReference>
<dbReference type="PANTHER" id="PTHR43261">
    <property type="entry name" value="TRANSLATION ELONGATION FACTOR G-RELATED"/>
    <property type="match status" value="1"/>
</dbReference>
<dbReference type="SUPFAM" id="SSF54980">
    <property type="entry name" value="EF-G C-terminal domain-like"/>
    <property type="match status" value="2"/>
</dbReference>
<dbReference type="Gene3D" id="2.40.30.10">
    <property type="entry name" value="Translation factors"/>
    <property type="match status" value="1"/>
</dbReference>
<dbReference type="SUPFAM" id="SSF50447">
    <property type="entry name" value="Translation proteins"/>
    <property type="match status" value="1"/>
</dbReference>
<dbReference type="AlphaFoldDB" id="A0A8J3NBR7"/>
<dbReference type="Proteomes" id="UP000612808">
    <property type="component" value="Unassembled WGS sequence"/>
</dbReference>
<dbReference type="InterPro" id="IPR035647">
    <property type="entry name" value="EFG_III/V"/>
</dbReference>
<name>A0A8J3NBR7_9ACTN</name>
<dbReference type="Pfam" id="PF03764">
    <property type="entry name" value="EFG_IV"/>
    <property type="match status" value="1"/>
</dbReference>
<dbReference type="InterPro" id="IPR009000">
    <property type="entry name" value="Transl_B-barrel_sf"/>
</dbReference>
<organism evidence="6 7">
    <name type="scientific">Actinocatenispora rupis</name>
    <dbReference type="NCBI Taxonomy" id="519421"/>
    <lineage>
        <taxon>Bacteria</taxon>
        <taxon>Bacillati</taxon>
        <taxon>Actinomycetota</taxon>
        <taxon>Actinomycetes</taxon>
        <taxon>Micromonosporales</taxon>
        <taxon>Micromonosporaceae</taxon>
        <taxon>Actinocatenispora</taxon>
    </lineage>
</organism>
<dbReference type="GO" id="GO:0032790">
    <property type="term" value="P:ribosome disassembly"/>
    <property type="evidence" value="ECO:0007669"/>
    <property type="project" value="TreeGrafter"/>
</dbReference>
<evidence type="ECO:0000259" key="5">
    <source>
        <dbReference type="PROSITE" id="PS51722"/>
    </source>
</evidence>
<dbReference type="SUPFAM" id="SSF52540">
    <property type="entry name" value="P-loop containing nucleoside triphosphate hydrolases"/>
    <property type="match status" value="1"/>
</dbReference>
<proteinExistence type="predicted"/>
<dbReference type="PRINTS" id="PR01037">
    <property type="entry name" value="TCRTETOQM"/>
</dbReference>
<dbReference type="CDD" id="cd04168">
    <property type="entry name" value="TetM_like"/>
    <property type="match status" value="1"/>
</dbReference>
<dbReference type="PRINTS" id="PR00315">
    <property type="entry name" value="ELONGATNFCT"/>
</dbReference>
<dbReference type="GO" id="GO:0003924">
    <property type="term" value="F:GTPase activity"/>
    <property type="evidence" value="ECO:0007669"/>
    <property type="project" value="InterPro"/>
</dbReference>
<dbReference type="PANTHER" id="PTHR43261:SF1">
    <property type="entry name" value="RIBOSOME-RELEASING FACTOR 2, MITOCHONDRIAL"/>
    <property type="match status" value="1"/>
</dbReference>
<dbReference type="InterPro" id="IPR005225">
    <property type="entry name" value="Small_GTP-bd"/>
</dbReference>
<dbReference type="Pfam" id="PF00679">
    <property type="entry name" value="EFG_C"/>
    <property type="match status" value="1"/>
</dbReference>
<reference evidence="6" key="1">
    <citation type="submission" date="2021-01" db="EMBL/GenBank/DDBJ databases">
        <title>Whole genome shotgun sequence of Actinocatenispora rupis NBRC 107355.</title>
        <authorList>
            <person name="Komaki H."/>
            <person name="Tamura T."/>
        </authorList>
    </citation>
    <scope>NUCLEOTIDE SEQUENCE</scope>
    <source>
        <strain evidence="6">NBRC 107355</strain>
    </source>
</reference>
<dbReference type="SUPFAM" id="SSF54211">
    <property type="entry name" value="Ribosomal protein S5 domain 2-like"/>
    <property type="match status" value="1"/>
</dbReference>
<evidence type="ECO:0000256" key="1">
    <source>
        <dbReference type="ARBA" id="ARBA00022741"/>
    </source>
</evidence>
<dbReference type="NCBIfam" id="TIGR00231">
    <property type="entry name" value="small_GTP"/>
    <property type="match status" value="1"/>
</dbReference>
<evidence type="ECO:0000256" key="2">
    <source>
        <dbReference type="ARBA" id="ARBA00022917"/>
    </source>
</evidence>
<dbReference type="RefSeq" id="WP_203660225.1">
    <property type="nucleotide sequence ID" value="NZ_BAAAZM010000007.1"/>
</dbReference>
<gene>
    <name evidence="6" type="ORF">Aru02nite_42300</name>
</gene>
<dbReference type="Pfam" id="PF22042">
    <property type="entry name" value="EF-G_D2"/>
    <property type="match status" value="1"/>
</dbReference>
<dbReference type="PROSITE" id="PS00301">
    <property type="entry name" value="G_TR_1"/>
    <property type="match status" value="1"/>
</dbReference>
<dbReference type="Gene3D" id="3.40.50.300">
    <property type="entry name" value="P-loop containing nucleotide triphosphate hydrolases"/>
    <property type="match status" value="1"/>
</dbReference>
<keyword evidence="2" id="KW-0648">Protein biosynthesis</keyword>
<accession>A0A8J3NBR7</accession>
<keyword evidence="1" id="KW-0547">Nucleotide-binding</keyword>
<evidence type="ECO:0000313" key="6">
    <source>
        <dbReference type="EMBL" id="GID13341.1"/>
    </source>
</evidence>
<evidence type="ECO:0000256" key="4">
    <source>
        <dbReference type="SAM" id="MobiDB-lite"/>
    </source>
</evidence>
<keyword evidence="7" id="KW-1185">Reference proteome</keyword>
<feature type="region of interest" description="Disordered" evidence="4">
    <location>
        <begin position="616"/>
        <end position="661"/>
    </location>
</feature>
<comment type="caution">
    <text evidence="6">The sequence shown here is derived from an EMBL/GenBank/DDBJ whole genome shotgun (WGS) entry which is preliminary data.</text>
</comment>
<dbReference type="InterPro" id="IPR027417">
    <property type="entry name" value="P-loop_NTPase"/>
</dbReference>